<dbReference type="EMBL" id="JZBS01003833">
    <property type="protein sequence ID" value="KKK13345.1"/>
    <property type="molecule type" value="Genomic_DNA"/>
</dbReference>
<feature type="region of interest" description="Disordered" evidence="1">
    <location>
        <begin position="153"/>
        <end position="191"/>
    </location>
</feature>
<dbReference type="OrthoDB" id="3886346at2759"/>
<comment type="caution">
    <text evidence="2">The sequence shown here is derived from an EMBL/GenBank/DDBJ whole genome shotgun (WGS) entry which is preliminary data.</text>
</comment>
<proteinExistence type="predicted"/>
<reference evidence="2 3" key="1">
    <citation type="submission" date="2015-02" db="EMBL/GenBank/DDBJ databases">
        <title>Draft Genome Sequences of Two Closely-Related Aflatoxigenic Aspergillus Species Obtained from the Cote d'Ivoire.</title>
        <authorList>
            <person name="Moore G.G."/>
            <person name="Beltz S.B."/>
            <person name="Mack B.M."/>
        </authorList>
    </citation>
    <scope>NUCLEOTIDE SEQUENCE [LARGE SCALE GENOMIC DNA]</scope>
    <source>
        <strain evidence="2 3">SRRC1468</strain>
    </source>
</reference>
<evidence type="ECO:0000313" key="3">
    <source>
        <dbReference type="Proteomes" id="UP000034291"/>
    </source>
</evidence>
<gene>
    <name evidence="2" type="ORF">ARAM_001982</name>
</gene>
<protein>
    <submittedName>
        <fullName evidence="2">Uncharacterized protein</fullName>
    </submittedName>
</protein>
<evidence type="ECO:0000256" key="1">
    <source>
        <dbReference type="SAM" id="MobiDB-lite"/>
    </source>
</evidence>
<dbReference type="AlphaFoldDB" id="A0A0F8W609"/>
<feature type="region of interest" description="Disordered" evidence="1">
    <location>
        <begin position="249"/>
        <end position="284"/>
    </location>
</feature>
<sequence length="304" mass="33480">MPGPQMDALGAFSYLAHNVPSWLSRLSELTDYTVAKNVEFAEAFKEYANSSTRVRRRRNSSVYSIQTNSPNNGGQAAIPRKRGADEGDVSSIASGEGLSVISTRHNLIIHYDGYTQTSLDEMVRNIGTARNNLRKGKMSQLPLGGLRAGRMKMSSRPQLPSFGSPDDLLSTMRSARSPGPQPPQVHSPAKESPFEIAEKQLELAHGLCETAAYNFLRAGDCLCELKRVEDQFTALVDLATAEVKQLEEERKSLADEEEAANTTHAETARLKRPASNEGPIEVDDEQVSVESIDLATFRVSRMRR</sequence>
<keyword evidence="3" id="KW-1185">Reference proteome</keyword>
<organism evidence="2 3">
    <name type="scientific">Aspergillus rambellii</name>
    <dbReference type="NCBI Taxonomy" id="308745"/>
    <lineage>
        <taxon>Eukaryota</taxon>
        <taxon>Fungi</taxon>
        <taxon>Dikarya</taxon>
        <taxon>Ascomycota</taxon>
        <taxon>Pezizomycotina</taxon>
        <taxon>Eurotiomycetes</taxon>
        <taxon>Eurotiomycetidae</taxon>
        <taxon>Eurotiales</taxon>
        <taxon>Aspergillaceae</taxon>
        <taxon>Aspergillus</taxon>
        <taxon>Aspergillus subgen. Nidulantes</taxon>
    </lineage>
</organism>
<evidence type="ECO:0000313" key="2">
    <source>
        <dbReference type="EMBL" id="KKK13345.1"/>
    </source>
</evidence>
<name>A0A0F8W609_9EURO</name>
<dbReference type="Proteomes" id="UP000034291">
    <property type="component" value="Unassembled WGS sequence"/>
</dbReference>
<feature type="region of interest" description="Disordered" evidence="1">
    <location>
        <begin position="66"/>
        <end position="89"/>
    </location>
</feature>
<accession>A0A0F8W609</accession>